<keyword evidence="1" id="KW-0812">Transmembrane</keyword>
<gene>
    <name evidence="2" type="ORF">ACFQ4R_05195</name>
</gene>
<sequence>MKIGEFLLALFQLVTSLMVIGLILWFFAEIWPLILIALGLLRALFFH</sequence>
<reference evidence="3" key="1">
    <citation type="journal article" date="2019" name="Int. J. Syst. Evol. Microbiol.">
        <title>The Global Catalogue of Microorganisms (GCM) 10K type strain sequencing project: providing services to taxonomists for standard genome sequencing and annotation.</title>
        <authorList>
            <consortium name="The Broad Institute Genomics Platform"/>
            <consortium name="The Broad Institute Genome Sequencing Center for Infectious Disease"/>
            <person name="Wu L."/>
            <person name="Ma J."/>
        </authorList>
    </citation>
    <scope>NUCLEOTIDE SEQUENCE [LARGE SCALE GENOMIC DNA]</scope>
    <source>
        <strain evidence="3">CCM 8937</strain>
    </source>
</reference>
<organism evidence="2 3">
    <name type="scientific">Lapidilactobacillus gannanensis</name>
    <dbReference type="NCBI Taxonomy" id="2486002"/>
    <lineage>
        <taxon>Bacteria</taxon>
        <taxon>Bacillati</taxon>
        <taxon>Bacillota</taxon>
        <taxon>Bacilli</taxon>
        <taxon>Lactobacillales</taxon>
        <taxon>Lactobacillaceae</taxon>
        <taxon>Lapidilactobacillus</taxon>
    </lineage>
</organism>
<evidence type="ECO:0000313" key="3">
    <source>
        <dbReference type="Proteomes" id="UP001597191"/>
    </source>
</evidence>
<keyword evidence="3" id="KW-1185">Reference proteome</keyword>
<name>A0ABW4BP30_9LACO</name>
<protein>
    <submittedName>
        <fullName evidence="2">Uncharacterized protein</fullName>
    </submittedName>
</protein>
<evidence type="ECO:0000256" key="1">
    <source>
        <dbReference type="SAM" id="Phobius"/>
    </source>
</evidence>
<evidence type="ECO:0000313" key="2">
    <source>
        <dbReference type="EMBL" id="MFD1411003.1"/>
    </source>
</evidence>
<dbReference type="EMBL" id="JBHTOH010000032">
    <property type="protein sequence ID" value="MFD1411003.1"/>
    <property type="molecule type" value="Genomic_DNA"/>
</dbReference>
<keyword evidence="1" id="KW-1133">Transmembrane helix</keyword>
<feature type="transmembrane region" description="Helical" evidence="1">
    <location>
        <begin position="7"/>
        <end position="24"/>
    </location>
</feature>
<feature type="transmembrane region" description="Helical" evidence="1">
    <location>
        <begin position="30"/>
        <end position="46"/>
    </location>
</feature>
<keyword evidence="1" id="KW-0472">Membrane</keyword>
<accession>A0ABW4BP30</accession>
<dbReference type="Proteomes" id="UP001597191">
    <property type="component" value="Unassembled WGS sequence"/>
</dbReference>
<comment type="caution">
    <text evidence="2">The sequence shown here is derived from an EMBL/GenBank/DDBJ whole genome shotgun (WGS) entry which is preliminary data.</text>
</comment>
<proteinExistence type="predicted"/>
<dbReference type="RefSeq" id="WP_164509190.1">
    <property type="nucleotide sequence ID" value="NZ_JBHTOH010000032.1"/>
</dbReference>